<dbReference type="InterPro" id="IPR011990">
    <property type="entry name" value="TPR-like_helical_dom_sf"/>
</dbReference>
<dbReference type="SMART" id="SM00028">
    <property type="entry name" value="TPR"/>
    <property type="match status" value="15"/>
</dbReference>
<feature type="coiled-coil region" evidence="1">
    <location>
        <begin position="718"/>
        <end position="745"/>
    </location>
</feature>
<dbReference type="RefSeq" id="WP_101311435.1">
    <property type="nucleotide sequence ID" value="NZ_MVDE01000043.1"/>
</dbReference>
<reference evidence="3 4" key="1">
    <citation type="journal article" date="2017" name="Front. Microbiol.">
        <title>Labilibaculum manganireducens gen. nov., sp. nov. and Labilibaculum filiforme sp. nov., Novel Bacteroidetes Isolated from Subsurface Sediments of the Baltic Sea.</title>
        <authorList>
            <person name="Vandieken V."/>
            <person name="Marshall I.P."/>
            <person name="Niemann H."/>
            <person name="Engelen B."/>
            <person name="Cypionka H."/>
        </authorList>
    </citation>
    <scope>NUCLEOTIDE SEQUENCE [LARGE SCALE GENOMIC DNA]</scope>
    <source>
        <strain evidence="3 4">59.10-2M</strain>
    </source>
</reference>
<dbReference type="SUPFAM" id="SSF48452">
    <property type="entry name" value="TPR-like"/>
    <property type="match status" value="1"/>
</dbReference>
<organism evidence="3 4">
    <name type="scientific">Labilibaculum manganireducens</name>
    <dbReference type="NCBI Taxonomy" id="1940525"/>
    <lineage>
        <taxon>Bacteria</taxon>
        <taxon>Pseudomonadati</taxon>
        <taxon>Bacteroidota</taxon>
        <taxon>Bacteroidia</taxon>
        <taxon>Marinilabiliales</taxon>
        <taxon>Marinifilaceae</taxon>
        <taxon>Labilibaculum</taxon>
    </lineage>
</organism>
<dbReference type="InterPro" id="IPR019734">
    <property type="entry name" value="TPR_rpt"/>
</dbReference>
<accession>A0A2N3HU91</accession>
<feature type="signal peptide" evidence="2">
    <location>
        <begin position="1"/>
        <end position="29"/>
    </location>
</feature>
<proteinExistence type="predicted"/>
<protein>
    <recommendedName>
        <fullName evidence="5">Tetratricopeptide repeat protein</fullName>
    </recommendedName>
</protein>
<comment type="caution">
    <text evidence="3">The sequence shown here is derived from an EMBL/GenBank/DDBJ whole genome shotgun (WGS) entry which is preliminary data.</text>
</comment>
<dbReference type="Gene3D" id="1.25.40.10">
    <property type="entry name" value="Tetratricopeptide repeat domain"/>
    <property type="match status" value="4"/>
</dbReference>
<feature type="coiled-coil region" evidence="1">
    <location>
        <begin position="1005"/>
        <end position="1032"/>
    </location>
</feature>
<dbReference type="EMBL" id="MVDE01000043">
    <property type="protein sequence ID" value="PKQ61635.1"/>
    <property type="molecule type" value="Genomic_DNA"/>
</dbReference>
<dbReference type="Proteomes" id="UP000233618">
    <property type="component" value="Unassembled WGS sequence"/>
</dbReference>
<evidence type="ECO:0000256" key="2">
    <source>
        <dbReference type="SAM" id="SignalP"/>
    </source>
</evidence>
<name>A0A2N3HU91_9BACT</name>
<evidence type="ECO:0000313" key="4">
    <source>
        <dbReference type="Proteomes" id="UP000233618"/>
    </source>
</evidence>
<keyword evidence="2" id="KW-0732">Signal</keyword>
<gene>
    <name evidence="3" type="ORF">BZG01_19015</name>
</gene>
<feature type="coiled-coil region" evidence="1">
    <location>
        <begin position="160"/>
        <end position="194"/>
    </location>
</feature>
<feature type="coiled-coil region" evidence="1">
    <location>
        <begin position="1063"/>
        <end position="1093"/>
    </location>
</feature>
<sequence>MNNPSKFHILTVFSIFLFFLCCFPDFAVAQDKYSIFGKVKIENGSIENTRITILKNAEKMESGIVDNSGKFEYELDFGNEYIFEFSKEGFVTKKVSISTFVPLDILSRDNQFPPFKFMVSLFPAYEGLDLSVFDQPMGMIMYDKELDDFDYDRDYDAQIRDAIKKAEEEAKKRAAELEAQRLAKERAYKAAIQRGDVNFNAKKYDLSKAGYNEALAIMPDEDYPKAQLQKIDELIGQELANAEEKARLEAEQKALEERYLALITQADNQFGTKDYKLSKANYTSALEVKPNEAYPKNQIQKISDLLAQQAQLDADKKAMEEKYASIIAIADSQFSDGDYQSSKTNYAEALSLKTGEVYPKSQIQKIDGILADQQAEADEAARLLAAKKALDEKYASIINLADSQFSSGDYQSSKNSYSDALSLKSEEEYPKSQILKIDGILADQQAEADEAARLLTEKKVLDEKYASIISLADSQFSSGDYQTSKSTYSDALSLKANETYPKSQIQKIDGILAKQLAEADEAARLLAEKKALDEKYASIISLADSQFSAGDYQTSKSTYSDALSLKVNETYPKFQIQKIDGILAQQLAEADESARLLAEKKALDEKYASVVALADSQFSSGDYDSAKNTYKDALNLKLAEMYPKTQIQKINEILDAQQAEADKATRLLAEKKALDEKYASIIKLADSQFSSNDYQASKTSYSDALSLKIDEVYPKFQIQKIDDILANQQTEAENAKRLLAEKKALDEKYASVIKLADTQFSSEEYQSAKTNYTEALRLKAGEVYPKTQIQKIDELLANLQAEANEAARLASQKKALDDKYASIIALADSQFSSSDYQSSRTSYTDALELKGKESYPKAQIQKIDDILSEQKRLAEEEARLAIEKKGLDEKYNSFIALADSQFSSESYESARKNYILALEIRSNESYPKTQIQKIDDIVKQLKAKAEEEARIAEALQATEREYSNCIALADKYYEGKRWQSAIGEYEKAQKLKPKDVYPPNQIEEIKLILKELERLEEEKSTLQYQYKALLEEADQFFGREDYIAAIGKYQGALDLKPAESYPKNQLKRIEVLLEQQAREAEKLKELNRLYGEEIKLGDKFLKEEQFSVARHHFNSALSMKPEEEYPKQKLEEIEKLVEALKLADKEVVSNNPTNFEKKLSIAKEREYASKIAKADDSFNASHFTVAKVMYERALELFDRDYPKKKLKEIDKLIREGKNSELTEEYRKLIARGDEELTKKNYSVAKFYYQKAKDLDTSEKYANKQLDKIEEFINSKKNQKLEAEYKKVVTQADEAYDKGNYSVARFYYRKAENLKSNESYPKERLELIQENQRNK</sequence>
<evidence type="ECO:0000256" key="1">
    <source>
        <dbReference type="SAM" id="Coils"/>
    </source>
</evidence>
<feature type="chain" id="PRO_5014613040" description="Tetratricopeptide repeat protein" evidence="2">
    <location>
        <begin position="30"/>
        <end position="1334"/>
    </location>
</feature>
<evidence type="ECO:0000313" key="3">
    <source>
        <dbReference type="EMBL" id="PKQ61635.1"/>
    </source>
</evidence>
<feature type="coiled-coil region" evidence="1">
    <location>
        <begin position="789"/>
        <end position="819"/>
    </location>
</feature>
<feature type="coiled-coil region" evidence="1">
    <location>
        <begin position="647"/>
        <end position="674"/>
    </location>
</feature>
<keyword evidence="1" id="KW-0175">Coiled coil</keyword>
<keyword evidence="4" id="KW-1185">Reference proteome</keyword>
<evidence type="ECO:0008006" key="5">
    <source>
        <dbReference type="Google" id="ProtNLM"/>
    </source>
</evidence>